<keyword evidence="2" id="KW-1185">Reference proteome</keyword>
<dbReference type="EMBL" id="JASPKY010000355">
    <property type="protein sequence ID" value="KAK9704211.1"/>
    <property type="molecule type" value="Genomic_DNA"/>
</dbReference>
<evidence type="ECO:0000313" key="1">
    <source>
        <dbReference type="EMBL" id="KAK9704211.1"/>
    </source>
</evidence>
<gene>
    <name evidence="1" type="ORF">QE152_g28436</name>
</gene>
<sequence>MLGCSFDDDNLPLAGWLRLQNDTDEDNLPLGEWVRTLPVVNLATQEGWDNFSNVDEELETEEDMTEDEILAWSSANLELEINIDKVEMDETTEFQPLTINDVFSAVEMIQHFFTFNQDLKDAKTDSALLHLKNTS</sequence>
<comment type="caution">
    <text evidence="1">The sequence shown here is derived from an EMBL/GenBank/DDBJ whole genome shotgun (WGS) entry which is preliminary data.</text>
</comment>
<dbReference type="AlphaFoldDB" id="A0AAW1JK64"/>
<reference evidence="1 2" key="1">
    <citation type="journal article" date="2024" name="BMC Genomics">
        <title>De novo assembly and annotation of Popillia japonica's genome with initial clues to its potential as an invasive pest.</title>
        <authorList>
            <person name="Cucini C."/>
            <person name="Boschi S."/>
            <person name="Funari R."/>
            <person name="Cardaioli E."/>
            <person name="Iannotti N."/>
            <person name="Marturano G."/>
            <person name="Paoli F."/>
            <person name="Bruttini M."/>
            <person name="Carapelli A."/>
            <person name="Frati F."/>
            <person name="Nardi F."/>
        </authorList>
    </citation>
    <scope>NUCLEOTIDE SEQUENCE [LARGE SCALE GENOMIC DNA]</scope>
    <source>
        <strain evidence="1">DMR45628</strain>
    </source>
</reference>
<dbReference type="Proteomes" id="UP001458880">
    <property type="component" value="Unassembled WGS sequence"/>
</dbReference>
<organism evidence="1 2">
    <name type="scientific">Popillia japonica</name>
    <name type="common">Japanese beetle</name>
    <dbReference type="NCBI Taxonomy" id="7064"/>
    <lineage>
        <taxon>Eukaryota</taxon>
        <taxon>Metazoa</taxon>
        <taxon>Ecdysozoa</taxon>
        <taxon>Arthropoda</taxon>
        <taxon>Hexapoda</taxon>
        <taxon>Insecta</taxon>
        <taxon>Pterygota</taxon>
        <taxon>Neoptera</taxon>
        <taxon>Endopterygota</taxon>
        <taxon>Coleoptera</taxon>
        <taxon>Polyphaga</taxon>
        <taxon>Scarabaeiformia</taxon>
        <taxon>Scarabaeidae</taxon>
        <taxon>Rutelinae</taxon>
        <taxon>Popillia</taxon>
    </lineage>
</organism>
<name>A0AAW1JK64_POPJA</name>
<evidence type="ECO:0000313" key="2">
    <source>
        <dbReference type="Proteomes" id="UP001458880"/>
    </source>
</evidence>
<proteinExistence type="predicted"/>
<protein>
    <submittedName>
        <fullName evidence="1">Uncharacterized protein</fullName>
    </submittedName>
</protein>
<accession>A0AAW1JK64</accession>